<dbReference type="InterPro" id="IPR029052">
    <property type="entry name" value="Metallo-depent_PP-like"/>
</dbReference>
<dbReference type="EC" id="3.1.-.-" evidence="3"/>
<evidence type="ECO:0000313" key="4">
    <source>
        <dbReference type="Proteomes" id="UP001419910"/>
    </source>
</evidence>
<dbReference type="Pfam" id="PF09587">
    <property type="entry name" value="PGA_cap"/>
    <property type="match status" value="1"/>
</dbReference>
<sequence length="373" mass="39993">MTGDFAILGVGDVGAKRADLASMFAAVRPILRSAPVVMGQLETVVSDRGAIVPNAKLAMRAPSGLAPVLADSGFTMMSFAGNHCLDWGFDAFRDTLAHMASAKVAIAGAGENRAQAYRPVYQQVGDTRIALIAASSILPDGYAATRDSAGCAPLRAHTFYEQVEHDQPRTPARIRSYPDRTDLASLLAAIVEAKAVAQIVLVSLHWGIHMVRGSLADYQIEVAHAAIDAGADAILGHHPHLMKGIGFHRGKPIFYSLGNFAIEQPHVWDPAIVETDSFRHLVSLNPSWSLDSAYMLPEETRITGVAKLAVREGGIAETRFLPAWIEDDSAPRLLASADPRFARVCAYLVEVTAAEGLATRIERDGDELVLLPG</sequence>
<reference evidence="3 4" key="1">
    <citation type="submission" date="2024-05" db="EMBL/GenBank/DDBJ databases">
        <authorList>
            <person name="Liu Q."/>
            <person name="Xin Y.-H."/>
        </authorList>
    </citation>
    <scope>NUCLEOTIDE SEQUENCE [LARGE SCALE GENOMIC DNA]</scope>
    <source>
        <strain evidence="3 4">CGMCC 1.10181</strain>
    </source>
</reference>
<dbReference type="EMBL" id="JBDIME010000001">
    <property type="protein sequence ID" value="MEN2788045.1"/>
    <property type="molecule type" value="Genomic_DNA"/>
</dbReference>
<dbReference type="PANTHER" id="PTHR33393:SF11">
    <property type="entry name" value="POLYGLUTAMINE SYNTHESIS ACCESSORY PROTEIN RV0574C-RELATED"/>
    <property type="match status" value="1"/>
</dbReference>
<comment type="similarity">
    <text evidence="1">Belongs to the CapA family.</text>
</comment>
<dbReference type="Gene3D" id="3.60.21.10">
    <property type="match status" value="1"/>
</dbReference>
<protein>
    <submittedName>
        <fullName evidence="3">CapA family protein</fullName>
        <ecNumber evidence="3">3.1.-.-</ecNumber>
    </submittedName>
</protein>
<evidence type="ECO:0000313" key="3">
    <source>
        <dbReference type="EMBL" id="MEN2788045.1"/>
    </source>
</evidence>
<dbReference type="PANTHER" id="PTHR33393">
    <property type="entry name" value="POLYGLUTAMINE SYNTHESIS ACCESSORY PROTEIN RV0574C-RELATED"/>
    <property type="match status" value="1"/>
</dbReference>
<organism evidence="3 4">
    <name type="scientific">Sphingomonas oligophenolica</name>
    <dbReference type="NCBI Taxonomy" id="301154"/>
    <lineage>
        <taxon>Bacteria</taxon>
        <taxon>Pseudomonadati</taxon>
        <taxon>Pseudomonadota</taxon>
        <taxon>Alphaproteobacteria</taxon>
        <taxon>Sphingomonadales</taxon>
        <taxon>Sphingomonadaceae</taxon>
        <taxon>Sphingomonas</taxon>
    </lineage>
</organism>
<name>A0ABU9XWW9_9SPHN</name>
<proteinExistence type="inferred from homology"/>
<keyword evidence="4" id="KW-1185">Reference proteome</keyword>
<dbReference type="CDD" id="cd07381">
    <property type="entry name" value="MPP_CapA"/>
    <property type="match status" value="1"/>
</dbReference>
<keyword evidence="3" id="KW-0378">Hydrolase</keyword>
<dbReference type="InterPro" id="IPR052169">
    <property type="entry name" value="CW_Biosynth-Accessory"/>
</dbReference>
<accession>A0ABU9XWW9</accession>
<dbReference type="Proteomes" id="UP001419910">
    <property type="component" value="Unassembled WGS sequence"/>
</dbReference>
<gene>
    <name evidence="3" type="ORF">ABC974_00250</name>
</gene>
<feature type="domain" description="Capsule synthesis protein CapA" evidence="2">
    <location>
        <begin position="6"/>
        <end position="264"/>
    </location>
</feature>
<dbReference type="SUPFAM" id="SSF56300">
    <property type="entry name" value="Metallo-dependent phosphatases"/>
    <property type="match status" value="1"/>
</dbReference>
<dbReference type="SMART" id="SM00854">
    <property type="entry name" value="PGA_cap"/>
    <property type="match status" value="1"/>
</dbReference>
<comment type="caution">
    <text evidence="3">The sequence shown here is derived from an EMBL/GenBank/DDBJ whole genome shotgun (WGS) entry which is preliminary data.</text>
</comment>
<evidence type="ECO:0000256" key="1">
    <source>
        <dbReference type="ARBA" id="ARBA00005662"/>
    </source>
</evidence>
<dbReference type="RefSeq" id="WP_343887619.1">
    <property type="nucleotide sequence ID" value="NZ_BAAAEH010000005.1"/>
</dbReference>
<dbReference type="GO" id="GO:0016787">
    <property type="term" value="F:hydrolase activity"/>
    <property type="evidence" value="ECO:0007669"/>
    <property type="project" value="UniProtKB-KW"/>
</dbReference>
<evidence type="ECO:0000259" key="2">
    <source>
        <dbReference type="SMART" id="SM00854"/>
    </source>
</evidence>
<dbReference type="InterPro" id="IPR019079">
    <property type="entry name" value="Capsule_synth_CapA"/>
</dbReference>